<keyword evidence="2" id="KW-1185">Reference proteome</keyword>
<sequence length="526" mass="62062">MQIDKYVILKKWFEFYENDLNILGDLKTIDSDWENVQESFLTKPSIYNGFIEFSDEFGYSSFNLFTLSTICSIISSGLGMKKNVFVGMDKTLPNSWKEHLIKTFNFHGHKVLSNGFDENINEDIIRTVADSQNFDCSIFIMNEVDNLHGKIKLFKNNGKLVDKDVYTSIINSIFTYETVKLDEVMLSYDQTSLKKITSHLSEELVKIYVEKFPSYTQNLFIYGNFYDKLQYEIFTKVIRNLGFKFNNVSKNMLGRDLVKGAFNFLNILKITKKSPDLFFICDQRNMLEIYLKINGSLKKFGQDSIAFIFIDFMFSFWKKNNMLDRKVVLPPNASKKIITLLDNYHIKHIYENEYIAEENVLFNYSNFQFSSGIKNNLNLNNTSFIIMLVILLNNYKNKNDLLNYKYNQSLEIYSNYSKLTKSIKLDTSKINEVECTFPLNMNITKKDKIMEIINYNFRRDNIYYINGYITSSGINFIIYYNFLTNSLTIELEQKNNADRFRLTNFLIRHLVMRKIFLKLKLLRTKK</sequence>
<dbReference type="Proteomes" id="UP000001845">
    <property type="component" value="Chromosome"/>
</dbReference>
<name>D5E4S5_MYCCM</name>
<dbReference type="EMBL" id="CP001991">
    <property type="protein sequence ID" value="ADE19976.1"/>
    <property type="molecule type" value="Genomic_DNA"/>
</dbReference>
<reference evidence="1 2" key="3">
    <citation type="journal article" date="2011" name="J. Bacteriol.">
        <title>Genome sequences of Mycoplasma alligatoris A21JP2T and Mycoplasma crocodyli MP145T.</title>
        <authorList>
            <person name="Brown D.R."/>
            <person name="Farmerie W.G."/>
            <person name="May M."/>
            <person name="Benders G.A."/>
            <person name="Durkin A.S."/>
            <person name="Hlavinka K."/>
            <person name="Hostetler J."/>
            <person name="Jackson J."/>
            <person name="Johnson J."/>
            <person name="Miller R.H."/>
            <person name="Paralanov V."/>
            <person name="Radune D."/>
            <person name="Szczypinski B."/>
            <person name="Glass J.I."/>
        </authorList>
    </citation>
    <scope>NUCLEOTIDE SEQUENCE [LARGE SCALE GENOMIC DNA]</scope>
    <source>
        <strain evidence="2">ATCC 51981 / MP145</strain>
    </source>
</reference>
<dbReference type="OrthoDB" id="399753at2"/>
<evidence type="ECO:0000313" key="1">
    <source>
        <dbReference type="EMBL" id="ADE19976.1"/>
    </source>
</evidence>
<dbReference type="HOGENOM" id="CLU_517602_0_0_14"/>
<dbReference type="KEGG" id="mcd:MCRO_0090"/>
<evidence type="ECO:0000313" key="2">
    <source>
        <dbReference type="Proteomes" id="UP000001845"/>
    </source>
</evidence>
<reference evidence="2" key="1">
    <citation type="submission" date="2010-03" db="EMBL/GenBank/DDBJ databases">
        <title>The complete genome of Mycoplasma crocodyli MP145.</title>
        <authorList>
            <person name="Glass J.I."/>
            <person name="Durkin A.S."/>
            <person name="Hostetler J."/>
            <person name="Jackson J."/>
            <person name="Johnson J."/>
            <person name="May M.A."/>
            <person name="Paralanov V."/>
            <person name="Radune D."/>
            <person name="Szczypinski B."/>
            <person name="Brown D.R."/>
        </authorList>
    </citation>
    <scope>NUCLEOTIDE SEQUENCE [LARGE SCALE GENOMIC DNA]</scope>
    <source>
        <strain evidence="2">ATCC 51981 / MP145</strain>
    </source>
</reference>
<proteinExistence type="predicted"/>
<protein>
    <submittedName>
        <fullName evidence="1">Uncharacterized protein</fullName>
    </submittedName>
</protein>
<gene>
    <name evidence="1" type="ordered locus">MCRO_0090</name>
</gene>
<dbReference type="RefSeq" id="WP_013054752.1">
    <property type="nucleotide sequence ID" value="NC_014014.1"/>
</dbReference>
<dbReference type="AlphaFoldDB" id="D5E4S5"/>
<dbReference type="NCBIfam" id="NF045968">
    <property type="entry name" value="mutase_MAG5620"/>
    <property type="match status" value="1"/>
</dbReference>
<organism evidence="1 2">
    <name type="scientific">Mycoplasma crocodyli (strain ATCC 51981 / MP145)</name>
    <dbReference type="NCBI Taxonomy" id="512564"/>
    <lineage>
        <taxon>Bacteria</taxon>
        <taxon>Bacillati</taxon>
        <taxon>Mycoplasmatota</taxon>
        <taxon>Mollicutes</taxon>
        <taxon>Mycoplasmataceae</taxon>
        <taxon>Mycoplasma</taxon>
    </lineage>
</organism>
<reference key="2">
    <citation type="submission" date="2010-03" db="EMBL/GenBank/DDBJ databases">
        <authorList>
            <person name="Ma Z."/>
            <person name="Wang X."/>
            <person name="Liu H."/>
        </authorList>
    </citation>
    <scope>NUCLEOTIDE SEQUENCE</scope>
    <source>
        <strain>MP145</strain>
    </source>
</reference>
<accession>D5E4S5</accession>
<dbReference type="eggNOG" id="ENOG5031YJ8">
    <property type="taxonomic scope" value="Bacteria"/>
</dbReference>